<dbReference type="AlphaFoldDB" id="A0A414NVZ2"/>
<feature type="domain" description="HTH marR-type" evidence="1">
    <location>
        <begin position="26"/>
        <end position="160"/>
    </location>
</feature>
<reference evidence="2 3" key="1">
    <citation type="submission" date="2018-08" db="EMBL/GenBank/DDBJ databases">
        <title>A genome reference for cultivated species of the human gut microbiota.</title>
        <authorList>
            <person name="Zou Y."/>
            <person name="Xue W."/>
            <person name="Luo G."/>
        </authorList>
    </citation>
    <scope>NUCLEOTIDE SEQUENCE [LARGE SCALE GENOMIC DNA]</scope>
    <source>
        <strain evidence="2 3">AM25-21AC</strain>
    </source>
</reference>
<name>A0A414NVZ2_9FIRM</name>
<gene>
    <name evidence="2" type="ORF">DW674_08730</name>
</gene>
<dbReference type="GO" id="GO:0006950">
    <property type="term" value="P:response to stress"/>
    <property type="evidence" value="ECO:0007669"/>
    <property type="project" value="TreeGrafter"/>
</dbReference>
<proteinExistence type="predicted"/>
<dbReference type="Gene3D" id="1.10.10.10">
    <property type="entry name" value="Winged helix-like DNA-binding domain superfamily/Winged helix DNA-binding domain"/>
    <property type="match status" value="1"/>
</dbReference>
<dbReference type="PRINTS" id="PR00598">
    <property type="entry name" value="HTHMARR"/>
</dbReference>
<organism evidence="2 3">
    <name type="scientific">Mitsuokella multacida</name>
    <dbReference type="NCBI Taxonomy" id="52226"/>
    <lineage>
        <taxon>Bacteria</taxon>
        <taxon>Bacillati</taxon>
        <taxon>Bacillota</taxon>
        <taxon>Negativicutes</taxon>
        <taxon>Selenomonadales</taxon>
        <taxon>Selenomonadaceae</taxon>
        <taxon>Mitsuokella</taxon>
    </lineage>
</organism>
<accession>A0A414NVZ2</accession>
<dbReference type="InterPro" id="IPR039422">
    <property type="entry name" value="MarR/SlyA-like"/>
</dbReference>
<sequence>MKRELIPSWEELERHQKIVPEIKPAAVIAMLEIKQVGEDIQHGIMDVLQQEYHLSEGKFCMLIVLHQNPEGIAPSTIATKLGVTKATVSNMLVRMERDGLVVEKPSPDDARAKRICLTQDGRDFMNEILPPHYLRVTKLMEKLSEEEQHELIRLLKKLSG</sequence>
<dbReference type="RefSeq" id="WP_118176396.1">
    <property type="nucleotide sequence ID" value="NZ_CAUCJG010000028.1"/>
</dbReference>
<dbReference type="InterPro" id="IPR036390">
    <property type="entry name" value="WH_DNA-bd_sf"/>
</dbReference>
<dbReference type="OrthoDB" id="6400170at2"/>
<dbReference type="Pfam" id="PF12802">
    <property type="entry name" value="MarR_2"/>
    <property type="match status" value="1"/>
</dbReference>
<protein>
    <submittedName>
        <fullName evidence="2">MarR family transcriptional regulator</fullName>
    </submittedName>
</protein>
<dbReference type="InterPro" id="IPR036388">
    <property type="entry name" value="WH-like_DNA-bd_sf"/>
</dbReference>
<dbReference type="PROSITE" id="PS50995">
    <property type="entry name" value="HTH_MARR_2"/>
    <property type="match status" value="1"/>
</dbReference>
<dbReference type="PANTHER" id="PTHR33164:SF43">
    <property type="entry name" value="HTH-TYPE TRANSCRIPTIONAL REPRESSOR YETL"/>
    <property type="match status" value="1"/>
</dbReference>
<evidence type="ECO:0000313" key="3">
    <source>
        <dbReference type="Proteomes" id="UP000283442"/>
    </source>
</evidence>
<dbReference type="GO" id="GO:0003700">
    <property type="term" value="F:DNA-binding transcription factor activity"/>
    <property type="evidence" value="ECO:0007669"/>
    <property type="project" value="InterPro"/>
</dbReference>
<comment type="caution">
    <text evidence="2">The sequence shown here is derived from an EMBL/GenBank/DDBJ whole genome shotgun (WGS) entry which is preliminary data.</text>
</comment>
<dbReference type="SMART" id="SM00347">
    <property type="entry name" value="HTH_MARR"/>
    <property type="match status" value="1"/>
</dbReference>
<dbReference type="PANTHER" id="PTHR33164">
    <property type="entry name" value="TRANSCRIPTIONAL REGULATOR, MARR FAMILY"/>
    <property type="match status" value="1"/>
</dbReference>
<dbReference type="Proteomes" id="UP000283442">
    <property type="component" value="Unassembled WGS sequence"/>
</dbReference>
<dbReference type="SUPFAM" id="SSF46785">
    <property type="entry name" value="Winged helix' DNA-binding domain"/>
    <property type="match status" value="1"/>
</dbReference>
<dbReference type="InterPro" id="IPR000835">
    <property type="entry name" value="HTH_MarR-typ"/>
</dbReference>
<evidence type="ECO:0000259" key="1">
    <source>
        <dbReference type="PROSITE" id="PS50995"/>
    </source>
</evidence>
<dbReference type="EMBL" id="QRHE01000008">
    <property type="protein sequence ID" value="RHF51161.1"/>
    <property type="molecule type" value="Genomic_DNA"/>
</dbReference>
<evidence type="ECO:0000313" key="2">
    <source>
        <dbReference type="EMBL" id="RHF51161.1"/>
    </source>
</evidence>